<evidence type="ECO:0000256" key="3">
    <source>
        <dbReference type="ARBA" id="ARBA00022452"/>
    </source>
</evidence>
<dbReference type="InterPro" id="IPR036942">
    <property type="entry name" value="Beta-barrel_TonB_sf"/>
</dbReference>
<keyword evidence="16" id="KW-0675">Receptor</keyword>
<keyword evidence="2 11" id="KW-0813">Transport</keyword>
<keyword evidence="6" id="KW-0408">Iron</keyword>
<sequence>MNLTKKSTWLLSGLMGLQLAAMPLQAQQSGSTSKRVQKSLEEIVVTARKREESIQDIPVSVTPFTADSLERRGFTGLDDIAASTPGFTYEGFITGGNHGNAVIRGLAQQFTTSRIQNVSFFIDGVYLQRQSMLNLGMIDMERVEVIKGPQNALFGRNAFAGAVNYITAKPKAEREAYVAATMGDNERYDLKASFNGPLGFDGRLLGKLTIGFTEYDGHTENDHPMADADPTGPSTTGNLGGWDDEIYSLLLAYEPTDTLMLRTSYYKNKAIKETGAGYSISGVNAARFGFRRDDQLDLNCNWRTVNDIGNPSPSAAHSGFSAWCGELPETAAGAEGPRTFDGILIDPRGIGQVANTEVITFTADYEINEAWSAHYLFGYADHDTYSTGGPGGEDPMTGRGIAADFVLNAANNQDPNGYKYANTFSGRPNSVLEAFSHEIRFDFDNGDRFRSSFGAYYAKTEDREHSTVFISDLCTPFTEEERQNCNEPLETPSSAVPDPGRVTNGIVYDQVTRQHAKTRLEDTEFEDEIMALFFSTSYLIRDNLEGTFEGRLTQEDKSVFRHADAFGLAFGQSITYGPPEDPVFPGVADTVSSSIIVVEDSETFVYFTPRAILNWTLNDDQMMYFSVAKGLKTGGFNNAESENQLVYEEATNWTYEVGSKNAFFDRALTLNGALFYIDWSGLQGSVPPEEATLSSSDVVTNIGDATSIGIELEAAYRFNRHFSVDVGLTYNDATYDDGVKYSPGRSDAATGVGCDGVTCNADGEVGGNQLARGSKEQYSIGFNAQKDFDSGWMLSGRLDANYQSKQFLTPLNLGWAPDRIITNMSINALGPNDHWDISLWGKNITDENYPASAFVIGVFNQYMVGMGARRSFGATIKYTYF</sequence>
<keyword evidence="9 11" id="KW-0472">Membrane</keyword>
<evidence type="ECO:0000256" key="5">
    <source>
        <dbReference type="ARBA" id="ARBA00022692"/>
    </source>
</evidence>
<dbReference type="Pfam" id="PF00593">
    <property type="entry name" value="TonB_dep_Rec_b-barrel"/>
    <property type="match status" value="1"/>
</dbReference>
<feature type="chain" id="PRO_5031165997" evidence="13">
    <location>
        <begin position="27"/>
        <end position="881"/>
    </location>
</feature>
<reference evidence="16 17" key="1">
    <citation type="submission" date="2020-08" db="EMBL/GenBank/DDBJ databases">
        <title>Genomic Encyclopedia of Type Strains, Phase III (KMG-III): the genomes of soil and plant-associated and newly described type strains.</title>
        <authorList>
            <person name="Whitman W."/>
        </authorList>
    </citation>
    <scope>NUCLEOTIDE SEQUENCE [LARGE SCALE GENOMIC DNA]</scope>
    <source>
        <strain evidence="16 17">CECT 8654</strain>
    </source>
</reference>
<evidence type="ECO:0000259" key="14">
    <source>
        <dbReference type="Pfam" id="PF00593"/>
    </source>
</evidence>
<dbReference type="PANTHER" id="PTHR32552:SF81">
    <property type="entry name" value="TONB-DEPENDENT OUTER MEMBRANE RECEPTOR"/>
    <property type="match status" value="1"/>
</dbReference>
<proteinExistence type="inferred from homology"/>
<comment type="similarity">
    <text evidence="11 12">Belongs to the TonB-dependent receptor family.</text>
</comment>
<evidence type="ECO:0000256" key="8">
    <source>
        <dbReference type="ARBA" id="ARBA00023077"/>
    </source>
</evidence>
<feature type="signal peptide" evidence="13">
    <location>
        <begin position="1"/>
        <end position="26"/>
    </location>
</feature>
<dbReference type="InterPro" id="IPR012910">
    <property type="entry name" value="Plug_dom"/>
</dbReference>
<feature type="domain" description="TonB-dependent receptor plug" evidence="15">
    <location>
        <begin position="54"/>
        <end position="162"/>
    </location>
</feature>
<evidence type="ECO:0000256" key="1">
    <source>
        <dbReference type="ARBA" id="ARBA00004571"/>
    </source>
</evidence>
<evidence type="ECO:0000256" key="10">
    <source>
        <dbReference type="ARBA" id="ARBA00023237"/>
    </source>
</evidence>
<comment type="caution">
    <text evidence="16">The sequence shown here is derived from an EMBL/GenBank/DDBJ whole genome shotgun (WGS) entry which is preliminary data.</text>
</comment>
<dbReference type="GO" id="GO:0009279">
    <property type="term" value="C:cell outer membrane"/>
    <property type="evidence" value="ECO:0007669"/>
    <property type="project" value="UniProtKB-SubCell"/>
</dbReference>
<dbReference type="RefSeq" id="WP_183410730.1">
    <property type="nucleotide sequence ID" value="NZ_JACHWY010000002.1"/>
</dbReference>
<name>A0A7W4W6Y1_9GAMM</name>
<evidence type="ECO:0000256" key="9">
    <source>
        <dbReference type="ARBA" id="ARBA00023136"/>
    </source>
</evidence>
<dbReference type="PROSITE" id="PS52016">
    <property type="entry name" value="TONB_DEPENDENT_REC_3"/>
    <property type="match status" value="1"/>
</dbReference>
<dbReference type="SUPFAM" id="SSF56935">
    <property type="entry name" value="Porins"/>
    <property type="match status" value="1"/>
</dbReference>
<dbReference type="AlphaFoldDB" id="A0A7W4W6Y1"/>
<organism evidence="16 17">
    <name type="scientific">Litorivivens lipolytica</name>
    <dbReference type="NCBI Taxonomy" id="1524264"/>
    <lineage>
        <taxon>Bacteria</taxon>
        <taxon>Pseudomonadati</taxon>
        <taxon>Pseudomonadota</taxon>
        <taxon>Gammaproteobacteria</taxon>
        <taxon>Litorivivens</taxon>
    </lineage>
</organism>
<evidence type="ECO:0000256" key="2">
    <source>
        <dbReference type="ARBA" id="ARBA00022448"/>
    </source>
</evidence>
<evidence type="ECO:0000256" key="4">
    <source>
        <dbReference type="ARBA" id="ARBA00022496"/>
    </source>
</evidence>
<evidence type="ECO:0000256" key="7">
    <source>
        <dbReference type="ARBA" id="ARBA00023065"/>
    </source>
</evidence>
<evidence type="ECO:0000256" key="12">
    <source>
        <dbReference type="RuleBase" id="RU003357"/>
    </source>
</evidence>
<evidence type="ECO:0000256" key="13">
    <source>
        <dbReference type="SAM" id="SignalP"/>
    </source>
</evidence>
<evidence type="ECO:0000256" key="11">
    <source>
        <dbReference type="PROSITE-ProRule" id="PRU01360"/>
    </source>
</evidence>
<dbReference type="PANTHER" id="PTHR32552">
    <property type="entry name" value="FERRICHROME IRON RECEPTOR-RELATED"/>
    <property type="match status" value="1"/>
</dbReference>
<keyword evidence="8 12" id="KW-0798">TonB box</keyword>
<keyword evidence="13" id="KW-0732">Signal</keyword>
<keyword evidence="7" id="KW-0406">Ion transport</keyword>
<dbReference type="InterPro" id="IPR039426">
    <property type="entry name" value="TonB-dep_rcpt-like"/>
</dbReference>
<keyword evidence="17" id="KW-1185">Reference proteome</keyword>
<dbReference type="EMBL" id="JACHWY010000002">
    <property type="protein sequence ID" value="MBB3047982.1"/>
    <property type="molecule type" value="Genomic_DNA"/>
</dbReference>
<dbReference type="InterPro" id="IPR000531">
    <property type="entry name" value="Beta-barrel_TonB"/>
</dbReference>
<gene>
    <name evidence="16" type="ORF">FHR99_002248</name>
</gene>
<dbReference type="Pfam" id="PF07715">
    <property type="entry name" value="Plug"/>
    <property type="match status" value="1"/>
</dbReference>
<accession>A0A7W4W6Y1</accession>
<dbReference type="Proteomes" id="UP000537130">
    <property type="component" value="Unassembled WGS sequence"/>
</dbReference>
<feature type="domain" description="TonB-dependent receptor-like beta-barrel" evidence="14">
    <location>
        <begin position="355"/>
        <end position="844"/>
    </location>
</feature>
<keyword evidence="5 11" id="KW-0812">Transmembrane</keyword>
<evidence type="ECO:0000313" key="17">
    <source>
        <dbReference type="Proteomes" id="UP000537130"/>
    </source>
</evidence>
<keyword evidence="4" id="KW-0410">Iron transport</keyword>
<dbReference type="GO" id="GO:0006826">
    <property type="term" value="P:iron ion transport"/>
    <property type="evidence" value="ECO:0007669"/>
    <property type="project" value="UniProtKB-KW"/>
</dbReference>
<protein>
    <submittedName>
        <fullName evidence="16">Iron complex outermembrane receptor protein</fullName>
    </submittedName>
</protein>
<evidence type="ECO:0000259" key="15">
    <source>
        <dbReference type="Pfam" id="PF07715"/>
    </source>
</evidence>
<evidence type="ECO:0000313" key="16">
    <source>
        <dbReference type="EMBL" id="MBB3047982.1"/>
    </source>
</evidence>
<dbReference type="Gene3D" id="2.40.170.20">
    <property type="entry name" value="TonB-dependent receptor, beta-barrel domain"/>
    <property type="match status" value="2"/>
</dbReference>
<comment type="subcellular location">
    <subcellularLocation>
        <location evidence="1 11">Cell outer membrane</location>
        <topology evidence="1 11">Multi-pass membrane protein</topology>
    </subcellularLocation>
</comment>
<keyword evidence="10 11" id="KW-0998">Cell outer membrane</keyword>
<evidence type="ECO:0000256" key="6">
    <source>
        <dbReference type="ARBA" id="ARBA00023004"/>
    </source>
</evidence>
<keyword evidence="3 11" id="KW-1134">Transmembrane beta strand</keyword>